<evidence type="ECO:0000313" key="2">
    <source>
        <dbReference type="Proteomes" id="UP000807469"/>
    </source>
</evidence>
<comment type="caution">
    <text evidence="1">The sequence shown here is derived from an EMBL/GenBank/DDBJ whole genome shotgun (WGS) entry which is preliminary data.</text>
</comment>
<dbReference type="Proteomes" id="UP000807469">
    <property type="component" value="Unassembled WGS sequence"/>
</dbReference>
<dbReference type="EMBL" id="MU155343">
    <property type="protein sequence ID" value="KAF9475190.1"/>
    <property type="molecule type" value="Genomic_DNA"/>
</dbReference>
<reference evidence="1" key="1">
    <citation type="submission" date="2020-11" db="EMBL/GenBank/DDBJ databases">
        <authorList>
            <consortium name="DOE Joint Genome Institute"/>
            <person name="Ahrendt S."/>
            <person name="Riley R."/>
            <person name="Andreopoulos W."/>
            <person name="Labutti K."/>
            <person name="Pangilinan J."/>
            <person name="Ruiz-Duenas F.J."/>
            <person name="Barrasa J.M."/>
            <person name="Sanchez-Garcia M."/>
            <person name="Camarero S."/>
            <person name="Miyauchi S."/>
            <person name="Serrano A."/>
            <person name="Linde D."/>
            <person name="Babiker R."/>
            <person name="Drula E."/>
            <person name="Ayuso-Fernandez I."/>
            <person name="Pacheco R."/>
            <person name="Padilla G."/>
            <person name="Ferreira P."/>
            <person name="Barriuso J."/>
            <person name="Kellner H."/>
            <person name="Castanera R."/>
            <person name="Alfaro M."/>
            <person name="Ramirez L."/>
            <person name="Pisabarro A.G."/>
            <person name="Kuo A."/>
            <person name="Tritt A."/>
            <person name="Lipzen A."/>
            <person name="He G."/>
            <person name="Yan M."/>
            <person name="Ng V."/>
            <person name="Cullen D."/>
            <person name="Martin F."/>
            <person name="Rosso M.-N."/>
            <person name="Henrissat B."/>
            <person name="Hibbett D."/>
            <person name="Martinez A.T."/>
            <person name="Grigoriev I.V."/>
        </authorList>
    </citation>
    <scope>NUCLEOTIDE SEQUENCE</scope>
    <source>
        <strain evidence="1">CIRM-BRFM 674</strain>
    </source>
</reference>
<dbReference type="AlphaFoldDB" id="A0A9P5YWI2"/>
<name>A0A9P5YWI2_9AGAR</name>
<sequence length="189" mass="21688">MPLEYDTDYPISTLNHNNLYRIFSLNANDHEYLRYPKGAFSPLTITRRCSQVCMLWRDIIVGAASIWGSCIELNMLAQRRSDWRDEVLRRTSGARLSIYVHRVNAIHQSGIMHTLLVDLLQNHWERIRVLNIAVTSPEDIRDPRILNALGRPAPVLEEFLIQCSEEVTELSVTGGVSQGFHLFSNDARL</sequence>
<keyword evidence="2" id="KW-1185">Reference proteome</keyword>
<accession>A0A9P5YWI2</accession>
<protein>
    <submittedName>
        <fullName evidence="1">Uncharacterized protein</fullName>
    </submittedName>
</protein>
<organism evidence="1 2">
    <name type="scientific">Pholiota conissans</name>
    <dbReference type="NCBI Taxonomy" id="109636"/>
    <lineage>
        <taxon>Eukaryota</taxon>
        <taxon>Fungi</taxon>
        <taxon>Dikarya</taxon>
        <taxon>Basidiomycota</taxon>
        <taxon>Agaricomycotina</taxon>
        <taxon>Agaricomycetes</taxon>
        <taxon>Agaricomycetidae</taxon>
        <taxon>Agaricales</taxon>
        <taxon>Agaricineae</taxon>
        <taxon>Strophariaceae</taxon>
        <taxon>Pholiota</taxon>
    </lineage>
</organism>
<proteinExistence type="predicted"/>
<evidence type="ECO:0000313" key="1">
    <source>
        <dbReference type="EMBL" id="KAF9475190.1"/>
    </source>
</evidence>
<gene>
    <name evidence="1" type="ORF">BDN70DRAFT_936072</name>
</gene>
<dbReference type="OrthoDB" id="3066755at2759"/>